<protein>
    <submittedName>
        <fullName evidence="3">Uncharacterized protein</fullName>
    </submittedName>
</protein>
<keyword evidence="2" id="KW-1133">Transmembrane helix</keyword>
<dbReference type="eggNOG" id="ENOG502SCBF">
    <property type="taxonomic scope" value="Eukaryota"/>
</dbReference>
<keyword evidence="2" id="KW-0472">Membrane</keyword>
<evidence type="ECO:0000313" key="4">
    <source>
        <dbReference type="Proteomes" id="UP000006757"/>
    </source>
</evidence>
<evidence type="ECO:0000313" key="3">
    <source>
        <dbReference type="EMBL" id="EKD00258.1"/>
    </source>
</evidence>
<keyword evidence="4" id="KW-1185">Reference proteome</keyword>
<dbReference type="STRING" id="1220162.K1VU59"/>
<sequence length="438" mass="49268">MMPPPRYFSVREEFKPHRHPGYTPAQIEEIQDSLVARGLPLDIAQRCMDYGEVWLACERTNSRRVCVRSSGAEPRGLRGLAWGTGQEDEMDAEYMRFREEETAALARRRREARERAKNGEPEPGTRVELQVDDNDDGPVIHLQPGTTTTVTMNGDGAQQFESVVSERSFESEWGLLDSPGNVWYLVSSPVGCSTIPPPPTKEHATPLAESPVLAPLASSLALGGLTSVLFSRIGAASTIIAGGVTAAAAYAFSSIARTERKRMHEHELRTNREYWTQHAVISANEEAEEHAKWMLDKRRGERSRNGSDETLGWEPTEEKKANQTWVRRIEITTFSKDQGWVDDESLYGQYEGSFSFFEVSLLRNGREVPGSRFEIQRNVCAGQVHLQHDIILDLDHPLTRMAQKGDRVVLWARAMYPGWTNNVRRASVTIYSAPFPPQ</sequence>
<comment type="caution">
    <text evidence="3">The sequence shown here is derived from an EMBL/GenBank/DDBJ whole genome shotgun (WGS) entry which is preliminary data.</text>
</comment>
<dbReference type="EMBL" id="AMBO01000345">
    <property type="protein sequence ID" value="EKD00258.1"/>
    <property type="molecule type" value="Genomic_DNA"/>
</dbReference>
<keyword evidence="2" id="KW-0812">Transmembrane</keyword>
<accession>K1VU59</accession>
<evidence type="ECO:0000256" key="1">
    <source>
        <dbReference type="SAM" id="MobiDB-lite"/>
    </source>
</evidence>
<proteinExistence type="predicted"/>
<gene>
    <name evidence="3" type="ORF">A1Q2_05435</name>
</gene>
<dbReference type="AlphaFoldDB" id="K1VU59"/>
<evidence type="ECO:0000256" key="2">
    <source>
        <dbReference type="SAM" id="Phobius"/>
    </source>
</evidence>
<dbReference type="OrthoDB" id="66095at2759"/>
<reference evidence="3 4" key="1">
    <citation type="journal article" date="2012" name="Eukaryot. Cell">
        <title>Genome sequence of the Trichosporon asahii environmental strain CBS 8904.</title>
        <authorList>
            <person name="Yang R.Y."/>
            <person name="Li H.T."/>
            <person name="Zhu H."/>
            <person name="Zhou G.P."/>
            <person name="Wang M."/>
            <person name="Wang L."/>
        </authorList>
    </citation>
    <scope>NUCLEOTIDE SEQUENCE [LARGE SCALE GENOMIC DNA]</scope>
    <source>
        <strain evidence="3 4">CBS 8904</strain>
    </source>
</reference>
<organism evidence="3 4">
    <name type="scientific">Trichosporon asahii var. asahii (strain CBS 8904)</name>
    <name type="common">Yeast</name>
    <dbReference type="NCBI Taxonomy" id="1220162"/>
    <lineage>
        <taxon>Eukaryota</taxon>
        <taxon>Fungi</taxon>
        <taxon>Dikarya</taxon>
        <taxon>Basidiomycota</taxon>
        <taxon>Agaricomycotina</taxon>
        <taxon>Tremellomycetes</taxon>
        <taxon>Trichosporonales</taxon>
        <taxon>Trichosporonaceae</taxon>
        <taxon>Trichosporon</taxon>
    </lineage>
</organism>
<feature type="compositionally biased region" description="Basic and acidic residues" evidence="1">
    <location>
        <begin position="111"/>
        <end position="125"/>
    </location>
</feature>
<feature type="transmembrane region" description="Helical" evidence="2">
    <location>
        <begin position="229"/>
        <end position="252"/>
    </location>
</feature>
<dbReference type="HOGENOM" id="CLU_625841_0_0_1"/>
<name>K1VU59_TRIAC</name>
<feature type="region of interest" description="Disordered" evidence="1">
    <location>
        <begin position="109"/>
        <end position="138"/>
    </location>
</feature>
<dbReference type="Proteomes" id="UP000006757">
    <property type="component" value="Unassembled WGS sequence"/>
</dbReference>
<dbReference type="InParanoid" id="K1VU59"/>